<accession>A0A8H5ZZ40</accession>
<keyword evidence="4 5" id="KW-0472">Membrane</keyword>
<evidence type="ECO:0000256" key="1">
    <source>
        <dbReference type="ARBA" id="ARBA00004141"/>
    </source>
</evidence>
<reference evidence="6 7" key="1">
    <citation type="submission" date="2019-04" db="EMBL/GenBank/DDBJ databases">
        <title>Aspergillus burnettii sp. nov., novel species from soil in southeast Queensland.</title>
        <authorList>
            <person name="Gilchrist C.L.M."/>
            <person name="Pitt J.I."/>
            <person name="Lange L."/>
            <person name="Lacey H.J."/>
            <person name="Vuong D."/>
            <person name="Midgley D.J."/>
            <person name="Greenfield P."/>
            <person name="Bradbury M."/>
            <person name="Lacey E."/>
            <person name="Busk P.K."/>
            <person name="Pilgaard B."/>
            <person name="Chooi Y.H."/>
            <person name="Piggott A.M."/>
        </authorList>
    </citation>
    <scope>NUCLEOTIDE SEQUENCE [LARGE SCALE GENOMIC DNA]</scope>
    <source>
        <strain evidence="6 7">FRR 5400</strain>
    </source>
</reference>
<dbReference type="AlphaFoldDB" id="A0A8H5ZZ40"/>
<evidence type="ECO:0000256" key="2">
    <source>
        <dbReference type="ARBA" id="ARBA00022692"/>
    </source>
</evidence>
<keyword evidence="7" id="KW-1185">Reference proteome</keyword>
<comment type="caution">
    <text evidence="6">The sequence shown here is derived from an EMBL/GenBank/DDBJ whole genome shotgun (WGS) entry which is preliminary data.</text>
</comment>
<feature type="transmembrane region" description="Helical" evidence="5">
    <location>
        <begin position="147"/>
        <end position="165"/>
    </location>
</feature>
<gene>
    <name evidence="6" type="ORF">ETB97_005410</name>
</gene>
<evidence type="ECO:0000256" key="5">
    <source>
        <dbReference type="SAM" id="Phobius"/>
    </source>
</evidence>
<protein>
    <recommendedName>
        <fullName evidence="8">Major facilitator superfamily (MFS) profile domain-containing protein</fullName>
    </recommendedName>
</protein>
<evidence type="ECO:0000313" key="6">
    <source>
        <dbReference type="EMBL" id="KAF5857695.1"/>
    </source>
</evidence>
<dbReference type="Proteomes" id="UP000541154">
    <property type="component" value="Unassembled WGS sequence"/>
</dbReference>
<dbReference type="GO" id="GO:0005886">
    <property type="term" value="C:plasma membrane"/>
    <property type="evidence" value="ECO:0007669"/>
    <property type="project" value="TreeGrafter"/>
</dbReference>
<evidence type="ECO:0008006" key="8">
    <source>
        <dbReference type="Google" id="ProtNLM"/>
    </source>
</evidence>
<sequence>MYAINQFCQNVRVYNTLTSPWLGSPQHKPDLNKAFQLKVIGYIGKYKRDSGARGCSGIPAAEFRVRDHRHTDSIHFTSSFQGTLVNWHYPTTILSTLVGGLFKLPYVKLIDIWGRPQAFALMIVCMTVGLIMMAGCNNVQTYCAAQVSYSVGSTGVDFVMTIFIADTSALTNRAFWLAFTGSPYIATVWAYGQRRKTS</sequence>
<evidence type="ECO:0000256" key="3">
    <source>
        <dbReference type="ARBA" id="ARBA00022989"/>
    </source>
</evidence>
<dbReference type="GO" id="GO:0022857">
    <property type="term" value="F:transmembrane transporter activity"/>
    <property type="evidence" value="ECO:0007669"/>
    <property type="project" value="TreeGrafter"/>
</dbReference>
<keyword evidence="3 5" id="KW-1133">Transmembrane helix</keyword>
<proteinExistence type="predicted"/>
<dbReference type="InterPro" id="IPR036259">
    <property type="entry name" value="MFS_trans_sf"/>
</dbReference>
<name>A0A8H5ZZ40_PETAA</name>
<feature type="transmembrane region" description="Helical" evidence="5">
    <location>
        <begin position="118"/>
        <end position="135"/>
    </location>
</feature>
<keyword evidence="2 5" id="KW-0812">Transmembrane</keyword>
<organism evidence="6 7">
    <name type="scientific">Petromyces alliaceus</name>
    <name type="common">Aspergillus alliaceus</name>
    <dbReference type="NCBI Taxonomy" id="209559"/>
    <lineage>
        <taxon>Eukaryota</taxon>
        <taxon>Fungi</taxon>
        <taxon>Dikarya</taxon>
        <taxon>Ascomycota</taxon>
        <taxon>Pezizomycotina</taxon>
        <taxon>Eurotiomycetes</taxon>
        <taxon>Eurotiomycetidae</taxon>
        <taxon>Eurotiales</taxon>
        <taxon>Aspergillaceae</taxon>
        <taxon>Aspergillus</taxon>
        <taxon>Aspergillus subgen. Circumdati</taxon>
    </lineage>
</organism>
<dbReference type="SUPFAM" id="SSF103473">
    <property type="entry name" value="MFS general substrate transporter"/>
    <property type="match status" value="1"/>
</dbReference>
<feature type="transmembrane region" description="Helical" evidence="5">
    <location>
        <begin position="87"/>
        <end position="106"/>
    </location>
</feature>
<dbReference type="PANTHER" id="PTHR23501:SF3">
    <property type="entry name" value="MAJOR FACILITATOR SUPERFAMILY (MFS) PROFILE DOMAIN-CONTAINING PROTEIN"/>
    <property type="match status" value="1"/>
</dbReference>
<comment type="subcellular location">
    <subcellularLocation>
        <location evidence="1">Membrane</location>
        <topology evidence="1">Multi-pass membrane protein</topology>
    </subcellularLocation>
</comment>
<dbReference type="PANTHER" id="PTHR23501">
    <property type="entry name" value="MAJOR FACILITATOR SUPERFAMILY"/>
    <property type="match status" value="1"/>
</dbReference>
<dbReference type="Gene3D" id="1.20.1250.20">
    <property type="entry name" value="MFS general substrate transporter like domains"/>
    <property type="match status" value="1"/>
</dbReference>
<dbReference type="EMBL" id="SPNV01000242">
    <property type="protein sequence ID" value="KAF5857695.1"/>
    <property type="molecule type" value="Genomic_DNA"/>
</dbReference>
<evidence type="ECO:0000256" key="4">
    <source>
        <dbReference type="ARBA" id="ARBA00023136"/>
    </source>
</evidence>
<feature type="transmembrane region" description="Helical" evidence="5">
    <location>
        <begin position="174"/>
        <end position="192"/>
    </location>
</feature>
<evidence type="ECO:0000313" key="7">
    <source>
        <dbReference type="Proteomes" id="UP000541154"/>
    </source>
</evidence>